<dbReference type="InterPro" id="IPR012338">
    <property type="entry name" value="Beta-lactam/transpept-like"/>
</dbReference>
<dbReference type="InterPro" id="IPR050789">
    <property type="entry name" value="Diverse_Enzym_Activities"/>
</dbReference>
<evidence type="ECO:0000313" key="3">
    <source>
        <dbReference type="EMBL" id="MCO1656981.1"/>
    </source>
</evidence>
<feature type="domain" description="Beta-lactamase-related" evidence="2">
    <location>
        <begin position="18"/>
        <end position="285"/>
    </location>
</feature>
<evidence type="ECO:0000256" key="1">
    <source>
        <dbReference type="ARBA" id="ARBA00022801"/>
    </source>
</evidence>
<dbReference type="PANTHER" id="PTHR43283">
    <property type="entry name" value="BETA-LACTAMASE-RELATED"/>
    <property type="match status" value="1"/>
</dbReference>
<dbReference type="InterPro" id="IPR001466">
    <property type="entry name" value="Beta-lactam-related"/>
</dbReference>
<sequence length="312" mass="33526">MPAYLAAQVVDRSHRAVVGPLRAGRGASGVVVHRGRVLAEWGDPTTVEMAFSVTKTFLSLVAGVAFDDGLLRLDDAVRDAVALPEFRVPPAHAITWRHLLQQTSGWRGTVWGKPDTADAQSVGEPGPPGTSWAYNDVRVNLLALALTALLGRELPDVLRERVTDPIGATRSWSWHGYAGSRLGDLRVVSGGAHWGGGLWISAADLALVGELVRRRGSWDGRRVLSARWLDESWAPCPVRPDYGLLWWLNDGGRVLPAAPSTGRAARGNRGRHLLWVDPARELVVASHWGDDVADLLAAVSAAIPRGATEIAG</sequence>
<name>A0ABT1A1U5_9PSEU</name>
<evidence type="ECO:0000259" key="2">
    <source>
        <dbReference type="Pfam" id="PF00144"/>
    </source>
</evidence>
<organism evidence="3 4">
    <name type="scientific">Pseudonocardia humida</name>
    <dbReference type="NCBI Taxonomy" id="2800819"/>
    <lineage>
        <taxon>Bacteria</taxon>
        <taxon>Bacillati</taxon>
        <taxon>Actinomycetota</taxon>
        <taxon>Actinomycetes</taxon>
        <taxon>Pseudonocardiales</taxon>
        <taxon>Pseudonocardiaceae</taxon>
        <taxon>Pseudonocardia</taxon>
    </lineage>
</organism>
<proteinExistence type="predicted"/>
<keyword evidence="4" id="KW-1185">Reference proteome</keyword>
<dbReference type="Pfam" id="PF00144">
    <property type="entry name" value="Beta-lactamase"/>
    <property type="match status" value="1"/>
</dbReference>
<evidence type="ECO:0000313" key="4">
    <source>
        <dbReference type="Proteomes" id="UP001165283"/>
    </source>
</evidence>
<protein>
    <submittedName>
        <fullName evidence="3">Serine hydrolase</fullName>
    </submittedName>
</protein>
<dbReference type="EMBL" id="JAGSOV010000039">
    <property type="protein sequence ID" value="MCO1656981.1"/>
    <property type="molecule type" value="Genomic_DNA"/>
</dbReference>
<dbReference type="GO" id="GO:0016787">
    <property type="term" value="F:hydrolase activity"/>
    <property type="evidence" value="ECO:0007669"/>
    <property type="project" value="UniProtKB-KW"/>
</dbReference>
<comment type="caution">
    <text evidence="3">The sequence shown here is derived from an EMBL/GenBank/DDBJ whole genome shotgun (WGS) entry which is preliminary data.</text>
</comment>
<keyword evidence="1 3" id="KW-0378">Hydrolase</keyword>
<accession>A0ABT1A1U5</accession>
<dbReference type="Gene3D" id="3.40.710.10">
    <property type="entry name" value="DD-peptidase/beta-lactamase superfamily"/>
    <property type="match status" value="1"/>
</dbReference>
<dbReference type="PANTHER" id="PTHR43283:SF11">
    <property type="entry name" value="BETA-LACTAMASE-RELATED DOMAIN-CONTAINING PROTEIN"/>
    <property type="match status" value="1"/>
</dbReference>
<reference evidence="3" key="1">
    <citation type="submission" date="2021-04" db="EMBL/GenBank/DDBJ databases">
        <title>Pseudonocardia sp. nov., isolated from sandy soil of mangrove forest.</title>
        <authorList>
            <person name="Zan Z."/>
            <person name="Huang R."/>
            <person name="Liu W."/>
        </authorList>
    </citation>
    <scope>NUCLEOTIDE SEQUENCE</scope>
    <source>
        <strain evidence="3">S2-4</strain>
    </source>
</reference>
<gene>
    <name evidence="3" type="ORF">KDL28_18125</name>
</gene>
<dbReference type="Proteomes" id="UP001165283">
    <property type="component" value="Unassembled WGS sequence"/>
</dbReference>
<dbReference type="SUPFAM" id="SSF56601">
    <property type="entry name" value="beta-lactamase/transpeptidase-like"/>
    <property type="match status" value="1"/>
</dbReference>